<evidence type="ECO:0000313" key="3">
    <source>
        <dbReference type="Proteomes" id="UP000440578"/>
    </source>
</evidence>
<keyword evidence="3" id="KW-1185">Reference proteome</keyword>
<accession>A0A6A4X3Y6</accession>
<reference evidence="2 3" key="1">
    <citation type="submission" date="2019-07" db="EMBL/GenBank/DDBJ databases">
        <title>Draft genome assembly of a fouling barnacle, Amphibalanus amphitrite (Darwin, 1854): The first reference genome for Thecostraca.</title>
        <authorList>
            <person name="Kim W."/>
        </authorList>
    </citation>
    <scope>NUCLEOTIDE SEQUENCE [LARGE SCALE GENOMIC DNA]</scope>
    <source>
        <strain evidence="2">SNU_AA5</strain>
        <tissue evidence="2">Soma without cirri and trophi</tissue>
    </source>
</reference>
<dbReference type="AlphaFoldDB" id="A0A6A4X3Y6"/>
<feature type="signal peptide" evidence="1">
    <location>
        <begin position="1"/>
        <end position="28"/>
    </location>
</feature>
<keyword evidence="1" id="KW-0732">Signal</keyword>
<evidence type="ECO:0000313" key="2">
    <source>
        <dbReference type="EMBL" id="KAF0313935.1"/>
    </source>
</evidence>
<name>A0A6A4X3Y6_AMPAM</name>
<protein>
    <recommendedName>
        <fullName evidence="4">Apple domain-containing protein</fullName>
    </recommendedName>
</protein>
<dbReference type="Proteomes" id="UP000440578">
    <property type="component" value="Unassembled WGS sequence"/>
</dbReference>
<evidence type="ECO:0008006" key="4">
    <source>
        <dbReference type="Google" id="ProtNLM"/>
    </source>
</evidence>
<comment type="caution">
    <text evidence="2">The sequence shown here is derived from an EMBL/GenBank/DDBJ whole genome shotgun (WGS) entry which is preliminary data.</text>
</comment>
<proteinExistence type="predicted"/>
<evidence type="ECO:0000256" key="1">
    <source>
        <dbReference type="SAM" id="SignalP"/>
    </source>
</evidence>
<organism evidence="2 3">
    <name type="scientific">Amphibalanus amphitrite</name>
    <name type="common">Striped barnacle</name>
    <name type="synonym">Balanus amphitrite</name>
    <dbReference type="NCBI Taxonomy" id="1232801"/>
    <lineage>
        <taxon>Eukaryota</taxon>
        <taxon>Metazoa</taxon>
        <taxon>Ecdysozoa</taxon>
        <taxon>Arthropoda</taxon>
        <taxon>Crustacea</taxon>
        <taxon>Multicrustacea</taxon>
        <taxon>Cirripedia</taxon>
        <taxon>Thoracica</taxon>
        <taxon>Thoracicalcarea</taxon>
        <taxon>Balanomorpha</taxon>
        <taxon>Balanoidea</taxon>
        <taxon>Balanidae</taxon>
        <taxon>Amphibalaninae</taxon>
        <taxon>Amphibalanus</taxon>
    </lineage>
</organism>
<sequence>MDGRPGPVGRPPRPSLLLTLILVPLAQSQEDVATNLSHFPAEALERLSTGSVTFPPEAFGFDYISNGSQRYPDHMRYRTLTGISLCSCRLRCLADPRCLGFEHLMGSKTCGLTDILLPASVTQETEGEWSTGRRRGISWLGQPCHQDADCSLFASDPDGVECGANAKELLVAVWISVVSPSFHTPRK</sequence>
<feature type="chain" id="PRO_5025501094" description="Apple domain-containing protein" evidence="1">
    <location>
        <begin position="29"/>
        <end position="187"/>
    </location>
</feature>
<dbReference type="EMBL" id="VIIS01000063">
    <property type="protein sequence ID" value="KAF0313935.1"/>
    <property type="molecule type" value="Genomic_DNA"/>
</dbReference>
<gene>
    <name evidence="2" type="ORF">FJT64_015559</name>
</gene>